<dbReference type="EMBL" id="JALLAZ020000343">
    <property type="protein sequence ID" value="KAL3797606.1"/>
    <property type="molecule type" value="Genomic_DNA"/>
</dbReference>
<sequence>MTSVDDDLAWTTSQRLSLGSSIVSDLDLTPCVLPRKLHPGLYNNSMNDVSMSQQRDSSPNDNDVRIETITNGEGVPGFPDFPDCWQGETSSERIKNIGINRGRKWKTPTNNQRHQRRSFRRAVNTIGIAKPATVGKAKEIKKRLREKRRIRRMEKVEKLRERRRRKSDMGAICRGVESIMCK</sequence>
<gene>
    <name evidence="2" type="ORF">ACHAW5_003325</name>
</gene>
<evidence type="ECO:0000313" key="3">
    <source>
        <dbReference type="Proteomes" id="UP001530315"/>
    </source>
</evidence>
<comment type="caution">
    <text evidence="2">The sequence shown here is derived from an EMBL/GenBank/DDBJ whole genome shotgun (WGS) entry which is preliminary data.</text>
</comment>
<name>A0ABD3QCH5_9STRA</name>
<evidence type="ECO:0008006" key="4">
    <source>
        <dbReference type="Google" id="ProtNLM"/>
    </source>
</evidence>
<organism evidence="2 3">
    <name type="scientific">Stephanodiscus triporus</name>
    <dbReference type="NCBI Taxonomy" id="2934178"/>
    <lineage>
        <taxon>Eukaryota</taxon>
        <taxon>Sar</taxon>
        <taxon>Stramenopiles</taxon>
        <taxon>Ochrophyta</taxon>
        <taxon>Bacillariophyta</taxon>
        <taxon>Coscinodiscophyceae</taxon>
        <taxon>Thalassiosirophycidae</taxon>
        <taxon>Stephanodiscales</taxon>
        <taxon>Stephanodiscaceae</taxon>
        <taxon>Stephanodiscus</taxon>
    </lineage>
</organism>
<dbReference type="Proteomes" id="UP001530315">
    <property type="component" value="Unassembled WGS sequence"/>
</dbReference>
<protein>
    <recommendedName>
        <fullName evidence="4">Coiled-coil domain-containing protein 86</fullName>
    </recommendedName>
</protein>
<evidence type="ECO:0000256" key="1">
    <source>
        <dbReference type="SAM" id="MobiDB-lite"/>
    </source>
</evidence>
<accession>A0ABD3QCH5</accession>
<reference evidence="2 3" key="1">
    <citation type="submission" date="2024-10" db="EMBL/GenBank/DDBJ databases">
        <title>Updated reference genomes for cyclostephanoid diatoms.</title>
        <authorList>
            <person name="Roberts W.R."/>
            <person name="Alverson A.J."/>
        </authorList>
    </citation>
    <scope>NUCLEOTIDE SEQUENCE [LARGE SCALE GENOMIC DNA]</scope>
    <source>
        <strain evidence="2 3">AJA276-08</strain>
    </source>
</reference>
<feature type="region of interest" description="Disordered" evidence="1">
    <location>
        <begin position="42"/>
        <end position="61"/>
    </location>
</feature>
<proteinExistence type="predicted"/>
<keyword evidence="3" id="KW-1185">Reference proteome</keyword>
<dbReference type="AlphaFoldDB" id="A0ABD3QCH5"/>
<evidence type="ECO:0000313" key="2">
    <source>
        <dbReference type="EMBL" id="KAL3797606.1"/>
    </source>
</evidence>